<feature type="transmembrane region" description="Helical" evidence="13">
    <location>
        <begin position="358"/>
        <end position="378"/>
    </location>
</feature>
<dbReference type="InterPro" id="IPR023298">
    <property type="entry name" value="ATPase_P-typ_TM_dom_sf"/>
</dbReference>
<dbReference type="FunFam" id="2.70.150.10:FF:000002">
    <property type="entry name" value="Copper-transporting ATPase 1, putative"/>
    <property type="match status" value="1"/>
</dbReference>
<feature type="transmembrane region" description="Helical" evidence="13">
    <location>
        <begin position="176"/>
        <end position="194"/>
    </location>
</feature>
<keyword evidence="10 13" id="KW-1133">Transmembrane helix</keyword>
<sequence length="558" mass="57116">MEQIVGHRHSWAVTGMDCGSCAARIDTALGRLAGVSDVQVTVMAQRMSLQLDPALTAPEEVEATVRKLGFGVARADQTADRAAPAAPPAEPAWHSTAKGRLVILTGLLLAAAWAVKLSGASETLSELTFAAAGVIGVIPVARRAWGALRGGVPFTIEALMTIAAIGAVIIGAVEEAALVVFLFAVGEVLEGLAASRARAGIRALADVMPKTALRMAKDGTVRQVDAATLAPGEAVLVRPGDRIPADGCITSGRSGVDESPVTGESMPREKGPGDTVHAGTINGDAALSVRVTRAGADNTIARIIAMVEEAEASRAPTERFIDRFARYYMPAVVLAALLVAVLPPLLGGGDWDTWIYRALALLLIGCPCALVISVPASISSALSAGARRGLLIKGGAVIEAMARARHVAFDKTGTLTEGRPVVTDTVALAAPEAELLAIAAAVEGASGHPLARAIVARAEARGITPLPARDARALPGLGAEATIKDRRITVGAPRLAQEMGVLDGAARARAAQLEAAGKTVVVIFDEAAALGLIALRDEPRADATQALGALHGMGMGTV</sequence>
<dbReference type="InterPro" id="IPR023299">
    <property type="entry name" value="ATPase_P-typ_cyto_dom_N"/>
</dbReference>
<reference evidence="15" key="1">
    <citation type="journal article" date="2015" name="Nature">
        <title>Complex archaea that bridge the gap between prokaryotes and eukaryotes.</title>
        <authorList>
            <person name="Spang A."/>
            <person name="Saw J.H."/>
            <person name="Jorgensen S.L."/>
            <person name="Zaremba-Niedzwiedzka K."/>
            <person name="Martijn J."/>
            <person name="Lind A.E."/>
            <person name="van Eijk R."/>
            <person name="Schleper C."/>
            <person name="Guy L."/>
            <person name="Ettema T.J."/>
        </authorList>
    </citation>
    <scope>NUCLEOTIDE SEQUENCE</scope>
</reference>
<dbReference type="InterPro" id="IPR001757">
    <property type="entry name" value="P_typ_ATPase"/>
</dbReference>
<dbReference type="Gene3D" id="3.40.50.1000">
    <property type="entry name" value="HAD superfamily/HAD-like"/>
    <property type="match status" value="1"/>
</dbReference>
<name>A0A0F9CYI2_9ZZZZ</name>
<comment type="subcellular location">
    <subcellularLocation>
        <location evidence="1">Cell membrane</location>
        <topology evidence="1">Multi-pass membrane protein</topology>
    </subcellularLocation>
</comment>
<evidence type="ECO:0000256" key="2">
    <source>
        <dbReference type="ARBA" id="ARBA00006024"/>
    </source>
</evidence>
<gene>
    <name evidence="15" type="ORF">LCGC14_2266300</name>
</gene>
<dbReference type="InterPro" id="IPR017969">
    <property type="entry name" value="Heavy-metal-associated_CS"/>
</dbReference>
<proteinExistence type="inferred from homology"/>
<evidence type="ECO:0000256" key="3">
    <source>
        <dbReference type="ARBA" id="ARBA00022475"/>
    </source>
</evidence>
<feature type="non-terminal residue" evidence="15">
    <location>
        <position position="558"/>
    </location>
</feature>
<dbReference type="Pfam" id="PF00403">
    <property type="entry name" value="HMA"/>
    <property type="match status" value="1"/>
</dbReference>
<dbReference type="Gene3D" id="3.30.70.100">
    <property type="match status" value="1"/>
</dbReference>
<evidence type="ECO:0000256" key="10">
    <source>
        <dbReference type="ARBA" id="ARBA00022989"/>
    </source>
</evidence>
<dbReference type="Gene3D" id="2.70.150.10">
    <property type="entry name" value="Calcium-transporting ATPase, cytoplasmic transduction domain A"/>
    <property type="match status" value="1"/>
</dbReference>
<dbReference type="AlphaFoldDB" id="A0A0F9CYI2"/>
<feature type="domain" description="HMA" evidence="14">
    <location>
        <begin position="7"/>
        <end position="73"/>
    </location>
</feature>
<keyword evidence="8" id="KW-0067">ATP-binding</keyword>
<evidence type="ECO:0000259" key="14">
    <source>
        <dbReference type="PROSITE" id="PS50846"/>
    </source>
</evidence>
<keyword evidence="9" id="KW-1278">Translocase</keyword>
<dbReference type="InterPro" id="IPR006121">
    <property type="entry name" value="HMA_dom"/>
</dbReference>
<evidence type="ECO:0000256" key="4">
    <source>
        <dbReference type="ARBA" id="ARBA00022553"/>
    </source>
</evidence>
<dbReference type="NCBIfam" id="TIGR01525">
    <property type="entry name" value="ATPase-IB_hvy"/>
    <property type="match status" value="1"/>
</dbReference>
<dbReference type="CDD" id="cd00371">
    <property type="entry name" value="HMA"/>
    <property type="match status" value="1"/>
</dbReference>
<keyword evidence="4" id="KW-0597">Phosphoprotein</keyword>
<dbReference type="Pfam" id="PF00122">
    <property type="entry name" value="E1-E2_ATPase"/>
    <property type="match status" value="1"/>
</dbReference>
<comment type="similarity">
    <text evidence="2">Belongs to the cation transport ATPase (P-type) (TC 3.A.3) family. Type IB subfamily.</text>
</comment>
<dbReference type="InterPro" id="IPR023214">
    <property type="entry name" value="HAD_sf"/>
</dbReference>
<dbReference type="NCBIfam" id="TIGR01512">
    <property type="entry name" value="ATPase-IB2_Cd"/>
    <property type="match status" value="1"/>
</dbReference>
<keyword evidence="3" id="KW-1003">Cell membrane</keyword>
<keyword evidence="7" id="KW-0547">Nucleotide-binding</keyword>
<organism evidence="15">
    <name type="scientific">marine sediment metagenome</name>
    <dbReference type="NCBI Taxonomy" id="412755"/>
    <lineage>
        <taxon>unclassified sequences</taxon>
        <taxon>metagenomes</taxon>
        <taxon>ecological metagenomes</taxon>
    </lineage>
</organism>
<dbReference type="PANTHER" id="PTHR48085:SF5">
    <property type="entry name" value="CADMIUM_ZINC-TRANSPORTING ATPASE HMA4-RELATED"/>
    <property type="match status" value="1"/>
</dbReference>
<dbReference type="InterPro" id="IPR036163">
    <property type="entry name" value="HMA_dom_sf"/>
</dbReference>
<evidence type="ECO:0000256" key="9">
    <source>
        <dbReference type="ARBA" id="ARBA00022967"/>
    </source>
</evidence>
<feature type="region of interest" description="Disordered" evidence="12">
    <location>
        <begin position="248"/>
        <end position="274"/>
    </location>
</feature>
<dbReference type="EMBL" id="LAZR01031231">
    <property type="protein sequence ID" value="KKL54349.1"/>
    <property type="molecule type" value="Genomic_DNA"/>
</dbReference>
<dbReference type="SUPFAM" id="SSF55008">
    <property type="entry name" value="HMA, heavy metal-associated domain"/>
    <property type="match status" value="1"/>
</dbReference>
<protein>
    <recommendedName>
        <fullName evidence="14">HMA domain-containing protein</fullName>
    </recommendedName>
</protein>
<dbReference type="Pfam" id="PF00702">
    <property type="entry name" value="Hydrolase"/>
    <property type="match status" value="1"/>
</dbReference>
<dbReference type="NCBIfam" id="TIGR01494">
    <property type="entry name" value="ATPase_P-type"/>
    <property type="match status" value="1"/>
</dbReference>
<dbReference type="InterPro" id="IPR008250">
    <property type="entry name" value="ATPase_P-typ_transduc_dom_A_sf"/>
</dbReference>
<comment type="caution">
    <text evidence="15">The sequence shown here is derived from an EMBL/GenBank/DDBJ whole genome shotgun (WGS) entry which is preliminary data.</text>
</comment>
<dbReference type="PROSITE" id="PS01047">
    <property type="entry name" value="HMA_1"/>
    <property type="match status" value="1"/>
</dbReference>
<evidence type="ECO:0000256" key="11">
    <source>
        <dbReference type="ARBA" id="ARBA00023136"/>
    </source>
</evidence>
<evidence type="ECO:0000256" key="1">
    <source>
        <dbReference type="ARBA" id="ARBA00004651"/>
    </source>
</evidence>
<evidence type="ECO:0000256" key="5">
    <source>
        <dbReference type="ARBA" id="ARBA00022692"/>
    </source>
</evidence>
<dbReference type="GO" id="GO:0015086">
    <property type="term" value="F:cadmium ion transmembrane transporter activity"/>
    <property type="evidence" value="ECO:0007669"/>
    <property type="project" value="TreeGrafter"/>
</dbReference>
<dbReference type="GO" id="GO:0016887">
    <property type="term" value="F:ATP hydrolysis activity"/>
    <property type="evidence" value="ECO:0007669"/>
    <property type="project" value="InterPro"/>
</dbReference>
<feature type="transmembrane region" description="Helical" evidence="13">
    <location>
        <begin position="152"/>
        <end position="170"/>
    </location>
</feature>
<dbReference type="PRINTS" id="PR00119">
    <property type="entry name" value="CATATPASE"/>
</dbReference>
<evidence type="ECO:0000256" key="8">
    <source>
        <dbReference type="ARBA" id="ARBA00022840"/>
    </source>
</evidence>
<evidence type="ECO:0000256" key="6">
    <source>
        <dbReference type="ARBA" id="ARBA00022723"/>
    </source>
</evidence>
<dbReference type="PRINTS" id="PR00941">
    <property type="entry name" value="CDATPASE"/>
</dbReference>
<keyword evidence="5 13" id="KW-0812">Transmembrane</keyword>
<dbReference type="SUPFAM" id="SSF81665">
    <property type="entry name" value="Calcium ATPase, transmembrane domain M"/>
    <property type="match status" value="1"/>
</dbReference>
<keyword evidence="11 13" id="KW-0472">Membrane</keyword>
<dbReference type="Gene3D" id="3.40.1110.10">
    <property type="entry name" value="Calcium-transporting ATPase, cytoplasmic domain N"/>
    <property type="match status" value="1"/>
</dbReference>
<dbReference type="SUPFAM" id="SSF81660">
    <property type="entry name" value="Metal cation-transporting ATPase, ATP-binding domain N"/>
    <property type="match status" value="1"/>
</dbReference>
<dbReference type="GO" id="GO:0019829">
    <property type="term" value="F:ATPase-coupled monoatomic cation transmembrane transporter activity"/>
    <property type="evidence" value="ECO:0007669"/>
    <property type="project" value="InterPro"/>
</dbReference>
<evidence type="ECO:0000256" key="13">
    <source>
        <dbReference type="SAM" id="Phobius"/>
    </source>
</evidence>
<dbReference type="PROSITE" id="PS00154">
    <property type="entry name" value="ATPASE_E1_E2"/>
    <property type="match status" value="1"/>
</dbReference>
<dbReference type="GO" id="GO:0005524">
    <property type="term" value="F:ATP binding"/>
    <property type="evidence" value="ECO:0007669"/>
    <property type="project" value="UniProtKB-KW"/>
</dbReference>
<accession>A0A0F9CYI2</accession>
<dbReference type="GO" id="GO:0046872">
    <property type="term" value="F:metal ion binding"/>
    <property type="evidence" value="ECO:0007669"/>
    <property type="project" value="UniProtKB-KW"/>
</dbReference>
<dbReference type="InterPro" id="IPR051014">
    <property type="entry name" value="Cation_Transport_ATPase_IB"/>
</dbReference>
<dbReference type="InterPro" id="IPR018303">
    <property type="entry name" value="ATPase_P-typ_P_site"/>
</dbReference>
<keyword evidence="6" id="KW-0479">Metal-binding</keyword>
<dbReference type="PROSITE" id="PS50846">
    <property type="entry name" value="HMA_2"/>
    <property type="match status" value="1"/>
</dbReference>
<dbReference type="SUPFAM" id="SSF81653">
    <property type="entry name" value="Calcium ATPase, transduction domain A"/>
    <property type="match status" value="1"/>
</dbReference>
<dbReference type="InterPro" id="IPR027256">
    <property type="entry name" value="P-typ_ATPase_IB"/>
</dbReference>
<evidence type="ECO:0000256" key="7">
    <source>
        <dbReference type="ARBA" id="ARBA00022741"/>
    </source>
</evidence>
<evidence type="ECO:0000313" key="15">
    <source>
        <dbReference type="EMBL" id="KKL54349.1"/>
    </source>
</evidence>
<dbReference type="GO" id="GO:0005886">
    <property type="term" value="C:plasma membrane"/>
    <property type="evidence" value="ECO:0007669"/>
    <property type="project" value="UniProtKB-SubCell"/>
</dbReference>
<dbReference type="PANTHER" id="PTHR48085">
    <property type="entry name" value="CADMIUM/ZINC-TRANSPORTING ATPASE HMA2-RELATED"/>
    <property type="match status" value="1"/>
</dbReference>
<dbReference type="InterPro" id="IPR059000">
    <property type="entry name" value="ATPase_P-type_domA"/>
</dbReference>
<feature type="transmembrane region" description="Helical" evidence="13">
    <location>
        <begin position="327"/>
        <end position="346"/>
    </location>
</feature>
<evidence type="ECO:0000256" key="12">
    <source>
        <dbReference type="SAM" id="MobiDB-lite"/>
    </source>
</evidence>